<keyword evidence="2" id="KW-1185">Reference proteome</keyword>
<comment type="caution">
    <text evidence="1">The sequence shown here is derived from an EMBL/GenBank/DDBJ whole genome shotgun (WGS) entry which is preliminary data.</text>
</comment>
<sequence>MGMDVGVNVAGPCSQRVLTLTRSWPGVTVHRADCGTGAALVFSGCQVAHLHEGDEAELLLGERSAARLGPLLAGSGRAWVDGGTVRLRLGGESDVRTLLSLLSLAIKSCAEGGCRGNAPWCRIGRGAAVR</sequence>
<evidence type="ECO:0000313" key="2">
    <source>
        <dbReference type="Proteomes" id="UP001500665"/>
    </source>
</evidence>
<reference evidence="1 2" key="1">
    <citation type="journal article" date="2019" name="Int. J. Syst. Evol. Microbiol.">
        <title>The Global Catalogue of Microorganisms (GCM) 10K type strain sequencing project: providing services to taxonomists for standard genome sequencing and annotation.</title>
        <authorList>
            <consortium name="The Broad Institute Genomics Platform"/>
            <consortium name="The Broad Institute Genome Sequencing Center for Infectious Disease"/>
            <person name="Wu L."/>
            <person name="Ma J."/>
        </authorList>
    </citation>
    <scope>NUCLEOTIDE SEQUENCE [LARGE SCALE GENOMIC DNA]</scope>
    <source>
        <strain evidence="1 2">JCM 10696</strain>
    </source>
</reference>
<dbReference type="EMBL" id="BAAAHH010000024">
    <property type="protein sequence ID" value="GAA0960462.1"/>
    <property type="molecule type" value="Genomic_DNA"/>
</dbReference>
<protein>
    <submittedName>
        <fullName evidence="1">Uncharacterized protein</fullName>
    </submittedName>
</protein>
<proteinExistence type="predicted"/>
<name>A0ABN1RNB9_9ACTN</name>
<gene>
    <name evidence="1" type="ORF">GCM10009550_51660</name>
</gene>
<dbReference type="Proteomes" id="UP001500665">
    <property type="component" value="Unassembled WGS sequence"/>
</dbReference>
<organism evidence="1 2">
    <name type="scientific">Actinocorallia libanotica</name>
    <dbReference type="NCBI Taxonomy" id="46162"/>
    <lineage>
        <taxon>Bacteria</taxon>
        <taxon>Bacillati</taxon>
        <taxon>Actinomycetota</taxon>
        <taxon>Actinomycetes</taxon>
        <taxon>Streptosporangiales</taxon>
        <taxon>Thermomonosporaceae</taxon>
        <taxon>Actinocorallia</taxon>
    </lineage>
</organism>
<evidence type="ECO:0000313" key="1">
    <source>
        <dbReference type="EMBL" id="GAA0960462.1"/>
    </source>
</evidence>
<accession>A0ABN1RNB9</accession>